<dbReference type="EMBL" id="QOPI01000017">
    <property type="protein sequence ID" value="RCL44389.1"/>
    <property type="molecule type" value="Genomic_DNA"/>
</dbReference>
<evidence type="ECO:0000313" key="4">
    <source>
        <dbReference type="Proteomes" id="UP000252915"/>
    </source>
</evidence>
<dbReference type="PANTHER" id="PTHR47585:SF1">
    <property type="entry name" value="DUF1446 DOMAIN-CONTAINING PROTEIN"/>
    <property type="match status" value="1"/>
</dbReference>
<name>A0A368C487_9GAMM</name>
<evidence type="ECO:0000259" key="2">
    <source>
        <dbReference type="Pfam" id="PF23544"/>
    </source>
</evidence>
<dbReference type="Pfam" id="PF23544">
    <property type="entry name" value="AtuA_ferredoxin"/>
    <property type="match status" value="1"/>
</dbReference>
<evidence type="ECO:0000313" key="3">
    <source>
        <dbReference type="EMBL" id="RCL44389.1"/>
    </source>
</evidence>
<protein>
    <submittedName>
        <fullName evidence="3">DUF1446 domain-containing protein</fullName>
    </submittedName>
</protein>
<dbReference type="AlphaFoldDB" id="A0A368C487"/>
<feature type="domain" description="Acyclic terpene utilisation N-terminal" evidence="1">
    <location>
        <begin position="6"/>
        <end position="444"/>
    </location>
</feature>
<feature type="domain" description="AtuA-like ferredoxin-fold" evidence="2">
    <location>
        <begin position="487"/>
        <end position="577"/>
    </location>
</feature>
<evidence type="ECO:0000259" key="1">
    <source>
        <dbReference type="Pfam" id="PF07287"/>
    </source>
</evidence>
<reference evidence="3 4" key="1">
    <citation type="journal article" date="2018" name="Microbiome">
        <title>Fine metagenomic profile of the Mediterranean stratified and mixed water columns revealed by assembly and recruitment.</title>
        <authorList>
            <person name="Haro-Moreno J.M."/>
            <person name="Lopez-Perez M."/>
            <person name="De La Torre J.R."/>
            <person name="Picazo A."/>
            <person name="Camacho A."/>
            <person name="Rodriguez-Valera F."/>
        </authorList>
    </citation>
    <scope>NUCLEOTIDE SEQUENCE [LARGE SCALE GENOMIC DNA]</scope>
    <source>
        <strain evidence="3">MED-G78</strain>
    </source>
</reference>
<gene>
    <name evidence="3" type="ORF">DBW92_03345</name>
</gene>
<sequence length="590" mass="64165">MTKEVIKIANCSGYYGDKLSAAKEMVEGGPIDVLTGDYLAELTMTILFNQKMQRGEDKGYVGTFLKQVKDVAESCKNKNIKIVTNAGGLNPSSMASEIEAILGELKIDLKVAYIDGDDLMPRLGDLNDQGEVFKNIDKNIPLAESGYQTLTANAYLGAWGIKEALDKGADIVVCPRVTDAAVVIGPAAWKFNWQRTDYDALAGALAAGHIIECGCQATGGNYSFFKEVPSFDNVGYPIAEIENDGSFTITKHPGTGGLVSVGTVTAQLLYEIGSPAYINPDVIGHFDTLSIEQEDTDRVYVSGCRGSTPPSTHKACINLAGGYRNGMDLVLTGLDIEEKAEAFTNALFNSVGGKDQFDEVSINLHRTDKENPNSNEEAMATLSLSVKSNNPDLVGRLFSAKIIELSLANYPGFFSGGGGKKPGPVIVYWPALVDSKHIKEYVHLNGDTTEIIPTSQLNFEENFYQKNPIEIAPALKGETKEIPFGQLYGARSGDKGGCANMGVWAKTDKAFSFLYEFLTVEKLKKLLPDLNKFDIDRYDLPNIKSLNFYIHGILEDGVSSNNRKDGQAKSLGEYLRAKFVEIPIEIIEGE</sequence>
<dbReference type="InterPro" id="IPR056362">
    <property type="entry name" value="AtuA-like_ferredoxin_dom"/>
</dbReference>
<dbReference type="Pfam" id="PF07287">
    <property type="entry name" value="AtuA"/>
    <property type="match status" value="1"/>
</dbReference>
<comment type="caution">
    <text evidence="3">The sequence shown here is derived from an EMBL/GenBank/DDBJ whole genome shotgun (WGS) entry which is preliminary data.</text>
</comment>
<accession>A0A368C487</accession>
<proteinExistence type="predicted"/>
<dbReference type="Proteomes" id="UP000252915">
    <property type="component" value="Unassembled WGS sequence"/>
</dbReference>
<dbReference type="InterPro" id="IPR010839">
    <property type="entry name" value="AtuA_N"/>
</dbReference>
<dbReference type="PANTHER" id="PTHR47585">
    <property type="match status" value="1"/>
</dbReference>
<organism evidence="3 4">
    <name type="scientific">SAR86 cluster bacterium</name>
    <dbReference type="NCBI Taxonomy" id="2030880"/>
    <lineage>
        <taxon>Bacteria</taxon>
        <taxon>Pseudomonadati</taxon>
        <taxon>Pseudomonadota</taxon>
        <taxon>Gammaproteobacteria</taxon>
        <taxon>SAR86 cluster</taxon>
    </lineage>
</organism>